<dbReference type="SUPFAM" id="SSF89562">
    <property type="entry name" value="RraA-like"/>
    <property type="match status" value="1"/>
</dbReference>
<reference evidence="6 7" key="1">
    <citation type="submission" date="2018-05" db="EMBL/GenBank/DDBJ databases">
        <title>Genomic Encyclopedia of Type Strains, Phase IV (KMG-IV): sequencing the most valuable type-strain genomes for metagenomic binning, comparative biology and taxonomic classification.</title>
        <authorList>
            <person name="Goeker M."/>
        </authorList>
    </citation>
    <scope>NUCLEOTIDE SEQUENCE [LARGE SCALE GENOMIC DNA]</scope>
    <source>
        <strain evidence="6 7">DSM 2626</strain>
    </source>
</reference>
<proteinExistence type="predicted"/>
<evidence type="ECO:0000313" key="6">
    <source>
        <dbReference type="EMBL" id="PWJ86750.1"/>
    </source>
</evidence>
<dbReference type="Proteomes" id="UP000245631">
    <property type="component" value="Unassembled WGS sequence"/>
</dbReference>
<keyword evidence="5" id="KW-0479">Metal-binding</keyword>
<keyword evidence="5" id="KW-0460">Magnesium</keyword>
<protein>
    <recommendedName>
        <fullName evidence="2">Putative 4-hydroxy-4-methyl-2-oxoglutarate aldolase</fullName>
    </recommendedName>
    <alternativeName>
        <fullName evidence="3">Regulator of ribonuclease activity homolog</fullName>
    </alternativeName>
    <alternativeName>
        <fullName evidence="4">RraA-like protein</fullName>
    </alternativeName>
</protein>
<dbReference type="GeneID" id="61056114"/>
<dbReference type="Pfam" id="PF03737">
    <property type="entry name" value="RraA-like"/>
    <property type="match status" value="1"/>
</dbReference>
<dbReference type="InterPro" id="IPR005493">
    <property type="entry name" value="RraA/RraA-like"/>
</dbReference>
<dbReference type="CDD" id="cd16841">
    <property type="entry name" value="RraA_family"/>
    <property type="match status" value="1"/>
</dbReference>
<evidence type="ECO:0000256" key="3">
    <source>
        <dbReference type="ARBA" id="ARBA00029596"/>
    </source>
</evidence>
<evidence type="ECO:0000256" key="2">
    <source>
        <dbReference type="ARBA" id="ARBA00016549"/>
    </source>
</evidence>
<dbReference type="InterPro" id="IPR036704">
    <property type="entry name" value="RraA/RraA-like_sf"/>
</dbReference>
<evidence type="ECO:0000256" key="1">
    <source>
        <dbReference type="ARBA" id="ARBA00001968"/>
    </source>
</evidence>
<organism evidence="6 7">
    <name type="scientific">Rhizobium loti</name>
    <name type="common">Mesorhizobium loti</name>
    <dbReference type="NCBI Taxonomy" id="381"/>
    <lineage>
        <taxon>Bacteria</taxon>
        <taxon>Pseudomonadati</taxon>
        <taxon>Pseudomonadota</taxon>
        <taxon>Alphaproteobacteria</taxon>
        <taxon>Hyphomicrobiales</taxon>
        <taxon>Phyllobacteriaceae</taxon>
        <taxon>Mesorhizobium</taxon>
    </lineage>
</organism>
<feature type="binding site" evidence="5">
    <location>
        <position position="134"/>
    </location>
    <ligand>
        <name>Mg(2+)</name>
        <dbReference type="ChEBI" id="CHEBI:18420"/>
    </ligand>
</feature>
<dbReference type="GO" id="GO:0046872">
    <property type="term" value="F:metal ion binding"/>
    <property type="evidence" value="ECO:0007669"/>
    <property type="project" value="UniProtKB-KW"/>
</dbReference>
<dbReference type="PANTHER" id="PTHR33254:SF4">
    <property type="entry name" value="4-HYDROXY-4-METHYL-2-OXOGLUTARATE ALDOLASE 3-RELATED"/>
    <property type="match status" value="1"/>
</dbReference>
<sequence length="233" mass="25888">MTRSTRLYADDAEMYRLFEKELFVAVVGDVMDTLGLQHQFLPPVFKPVDEKTRLLGRAMPVLESDIFLSNEPTRNPLMTKPFGLMFEALDDLKPGEIYVASGASPRYALWGELMSTRAKILGAHGALVDGFARDTDGIKALEFPCFCTGYYAQDQGVRGKVIDYRCALEIGGVRIEPGTLLFGDKEGVLVIPRQVEEDVVRLALEKVRGERLVANAIREGMSAVEAYKTFGIM</sequence>
<dbReference type="PANTHER" id="PTHR33254">
    <property type="entry name" value="4-HYDROXY-4-METHYL-2-OXOGLUTARATE ALDOLASE 3-RELATED"/>
    <property type="match status" value="1"/>
</dbReference>
<evidence type="ECO:0000256" key="5">
    <source>
        <dbReference type="PIRSR" id="PIRSR605493-1"/>
    </source>
</evidence>
<dbReference type="RefSeq" id="WP_109672105.1">
    <property type="nucleotide sequence ID" value="NZ_QGGH01000022.1"/>
</dbReference>
<name>A0A8E2W8B9_RHILI</name>
<accession>A0A8E2W8B9</accession>
<comment type="caution">
    <text evidence="6">The sequence shown here is derived from an EMBL/GenBank/DDBJ whole genome shotgun (WGS) entry which is preliminary data.</text>
</comment>
<feature type="binding site" evidence="5">
    <location>
        <begin position="111"/>
        <end position="114"/>
    </location>
    <ligand>
        <name>substrate</name>
    </ligand>
</feature>
<dbReference type="Gene3D" id="3.50.30.40">
    <property type="entry name" value="Ribonuclease E inhibitor RraA/RraA-like"/>
    <property type="match status" value="1"/>
</dbReference>
<evidence type="ECO:0000313" key="7">
    <source>
        <dbReference type="Proteomes" id="UP000245631"/>
    </source>
</evidence>
<comment type="cofactor">
    <cofactor evidence="5">
        <name>Mg(2+)</name>
        <dbReference type="ChEBI" id="CHEBI:18420"/>
    </cofactor>
</comment>
<comment type="cofactor">
    <cofactor evidence="1">
        <name>a divalent metal cation</name>
        <dbReference type="ChEBI" id="CHEBI:60240"/>
    </cofactor>
</comment>
<dbReference type="EMBL" id="QGGH01000022">
    <property type="protein sequence ID" value="PWJ86750.1"/>
    <property type="molecule type" value="Genomic_DNA"/>
</dbReference>
<evidence type="ECO:0000256" key="4">
    <source>
        <dbReference type="ARBA" id="ARBA00030169"/>
    </source>
</evidence>
<dbReference type="AlphaFoldDB" id="A0A8E2W8B9"/>
<gene>
    <name evidence="6" type="ORF">C8D77_12212</name>
</gene>
<feature type="binding site" evidence="5">
    <location>
        <position position="133"/>
    </location>
    <ligand>
        <name>substrate</name>
    </ligand>
</feature>